<dbReference type="AlphaFoldDB" id="A0A1T0CKE5"/>
<gene>
    <name evidence="2" type="ORF">B0682_00940</name>
</gene>
<protein>
    <recommendedName>
        <fullName evidence="1">Oxidoreductase-like domain-containing protein</fullName>
    </recommendedName>
</protein>
<dbReference type="InterPro" id="IPR019180">
    <property type="entry name" value="Oxidoreductase-like_N"/>
</dbReference>
<accession>A0A1T0CKE5</accession>
<comment type="caution">
    <text evidence="2">The sequence shown here is derived from an EMBL/GenBank/DDBJ whole genome shotgun (WGS) entry which is preliminary data.</text>
</comment>
<evidence type="ECO:0000313" key="3">
    <source>
        <dbReference type="Proteomes" id="UP000191094"/>
    </source>
</evidence>
<evidence type="ECO:0000259" key="1">
    <source>
        <dbReference type="Pfam" id="PF09791"/>
    </source>
</evidence>
<keyword evidence="3" id="KW-1185">Reference proteome</keyword>
<sequence>MTQTLPNNETLIEEPIPPEDWECCHSECGELCVYAIYRMQKQAYDEQQKRLANLAKPN</sequence>
<organism evidence="2 3">
    <name type="scientific">Lwoffella lincolnii</name>
    <dbReference type="NCBI Taxonomy" id="90241"/>
    <lineage>
        <taxon>Bacteria</taxon>
        <taxon>Pseudomonadati</taxon>
        <taxon>Pseudomonadota</taxon>
        <taxon>Gammaproteobacteria</taxon>
        <taxon>Moraxellales</taxon>
        <taxon>Moraxellaceae</taxon>
        <taxon>Lwoffella</taxon>
    </lineage>
</organism>
<dbReference type="EMBL" id="MUYT01000001">
    <property type="protein sequence ID" value="OOS22807.1"/>
    <property type="molecule type" value="Genomic_DNA"/>
</dbReference>
<reference evidence="2 3" key="1">
    <citation type="submission" date="2017-02" db="EMBL/GenBank/DDBJ databases">
        <title>Draft genome sequence of Moraxella lincolnii CCUG 9405T type strain.</title>
        <authorList>
            <person name="Salva-Serra F."/>
            <person name="Engstrom-Jakobsson H."/>
            <person name="Thorell K."/>
            <person name="Jaen-Luchoro D."/>
            <person name="Gonzales-Siles L."/>
            <person name="Karlsson R."/>
            <person name="Yazdan S."/>
            <person name="Boulund F."/>
            <person name="Johnning A."/>
            <person name="Engstrand L."/>
            <person name="Kristiansson E."/>
            <person name="Moore E."/>
        </authorList>
    </citation>
    <scope>NUCLEOTIDE SEQUENCE [LARGE SCALE GENOMIC DNA]</scope>
    <source>
        <strain evidence="2 3">CCUG 9405</strain>
    </source>
</reference>
<feature type="domain" description="Oxidoreductase-like" evidence="1">
    <location>
        <begin position="13"/>
        <end position="51"/>
    </location>
</feature>
<name>A0A1T0CKE5_9GAMM</name>
<dbReference type="RefSeq" id="WP_078306222.1">
    <property type="nucleotide sequence ID" value="NZ_CP147511.1"/>
</dbReference>
<proteinExistence type="predicted"/>
<dbReference type="Pfam" id="PF09791">
    <property type="entry name" value="Oxidored-like"/>
    <property type="match status" value="1"/>
</dbReference>
<dbReference type="OrthoDB" id="6650029at2"/>
<evidence type="ECO:0000313" key="2">
    <source>
        <dbReference type="EMBL" id="OOS22807.1"/>
    </source>
</evidence>
<dbReference type="Proteomes" id="UP000191094">
    <property type="component" value="Unassembled WGS sequence"/>
</dbReference>